<keyword evidence="3" id="KW-1185">Reference proteome</keyword>
<name>A0A9D4GR62_DREPO</name>
<proteinExistence type="predicted"/>
<reference evidence="2" key="1">
    <citation type="journal article" date="2019" name="bioRxiv">
        <title>The Genome of the Zebra Mussel, Dreissena polymorpha: A Resource for Invasive Species Research.</title>
        <authorList>
            <person name="McCartney M.A."/>
            <person name="Auch B."/>
            <person name="Kono T."/>
            <person name="Mallez S."/>
            <person name="Zhang Y."/>
            <person name="Obille A."/>
            <person name="Becker A."/>
            <person name="Abrahante J.E."/>
            <person name="Garbe J."/>
            <person name="Badalamenti J.P."/>
            <person name="Herman A."/>
            <person name="Mangelson H."/>
            <person name="Liachko I."/>
            <person name="Sullivan S."/>
            <person name="Sone E.D."/>
            <person name="Koren S."/>
            <person name="Silverstein K.A.T."/>
            <person name="Beckman K.B."/>
            <person name="Gohl D.M."/>
        </authorList>
    </citation>
    <scope>NUCLEOTIDE SEQUENCE</scope>
    <source>
        <strain evidence="2">Duluth1</strain>
        <tissue evidence="2">Whole animal</tissue>
    </source>
</reference>
<feature type="region of interest" description="Disordered" evidence="1">
    <location>
        <begin position="29"/>
        <end position="67"/>
    </location>
</feature>
<dbReference type="Proteomes" id="UP000828390">
    <property type="component" value="Unassembled WGS sequence"/>
</dbReference>
<protein>
    <submittedName>
        <fullName evidence="2">Uncharacterized protein</fullName>
    </submittedName>
</protein>
<reference evidence="2" key="2">
    <citation type="submission" date="2020-11" db="EMBL/GenBank/DDBJ databases">
        <authorList>
            <person name="McCartney M.A."/>
            <person name="Auch B."/>
            <person name="Kono T."/>
            <person name="Mallez S."/>
            <person name="Becker A."/>
            <person name="Gohl D.M."/>
            <person name="Silverstein K.A.T."/>
            <person name="Koren S."/>
            <person name="Bechman K.B."/>
            <person name="Herman A."/>
            <person name="Abrahante J.E."/>
            <person name="Garbe J."/>
        </authorList>
    </citation>
    <scope>NUCLEOTIDE SEQUENCE</scope>
    <source>
        <strain evidence="2">Duluth1</strain>
        <tissue evidence="2">Whole animal</tissue>
    </source>
</reference>
<feature type="compositionally biased region" description="Polar residues" evidence="1">
    <location>
        <begin position="29"/>
        <end position="43"/>
    </location>
</feature>
<dbReference type="EMBL" id="JAIWYP010000005">
    <property type="protein sequence ID" value="KAH3818507.1"/>
    <property type="molecule type" value="Genomic_DNA"/>
</dbReference>
<dbReference type="AlphaFoldDB" id="A0A9D4GR62"/>
<evidence type="ECO:0000313" key="3">
    <source>
        <dbReference type="Proteomes" id="UP000828390"/>
    </source>
</evidence>
<evidence type="ECO:0000256" key="1">
    <source>
        <dbReference type="SAM" id="MobiDB-lite"/>
    </source>
</evidence>
<sequence>MLSPTQDTSSSLKTSASLVMTMSSRFVDDSTTSISSADNNDPESVSDYMDLGENGSEMSANESYNNQHYDEPIYEDYMYEAFALKD</sequence>
<feature type="compositionally biased region" description="Polar residues" evidence="1">
    <location>
        <begin position="56"/>
        <end position="67"/>
    </location>
</feature>
<evidence type="ECO:0000313" key="2">
    <source>
        <dbReference type="EMBL" id="KAH3818507.1"/>
    </source>
</evidence>
<accession>A0A9D4GR62</accession>
<comment type="caution">
    <text evidence="2">The sequence shown here is derived from an EMBL/GenBank/DDBJ whole genome shotgun (WGS) entry which is preliminary data.</text>
</comment>
<organism evidence="2 3">
    <name type="scientific">Dreissena polymorpha</name>
    <name type="common">Zebra mussel</name>
    <name type="synonym">Mytilus polymorpha</name>
    <dbReference type="NCBI Taxonomy" id="45954"/>
    <lineage>
        <taxon>Eukaryota</taxon>
        <taxon>Metazoa</taxon>
        <taxon>Spiralia</taxon>
        <taxon>Lophotrochozoa</taxon>
        <taxon>Mollusca</taxon>
        <taxon>Bivalvia</taxon>
        <taxon>Autobranchia</taxon>
        <taxon>Heteroconchia</taxon>
        <taxon>Euheterodonta</taxon>
        <taxon>Imparidentia</taxon>
        <taxon>Neoheterodontei</taxon>
        <taxon>Myida</taxon>
        <taxon>Dreissenoidea</taxon>
        <taxon>Dreissenidae</taxon>
        <taxon>Dreissena</taxon>
    </lineage>
</organism>
<gene>
    <name evidence="2" type="ORF">DPMN_120228</name>
</gene>